<evidence type="ECO:0000313" key="3">
    <source>
        <dbReference type="Proteomes" id="UP001595697"/>
    </source>
</evidence>
<protein>
    <submittedName>
        <fullName evidence="2">Uncharacterized protein</fullName>
    </submittedName>
</protein>
<dbReference type="EMBL" id="JBHSBD010000028">
    <property type="protein sequence ID" value="MFC3967934.1"/>
    <property type="molecule type" value="Genomic_DNA"/>
</dbReference>
<dbReference type="RefSeq" id="WP_247260765.1">
    <property type="nucleotide sequence ID" value="NZ_JALJQZ010000012.1"/>
</dbReference>
<gene>
    <name evidence="2" type="ORF">ACFOVS_07300</name>
</gene>
<feature type="chain" id="PRO_5045927130" evidence="1">
    <location>
        <begin position="22"/>
        <end position="109"/>
    </location>
</feature>
<evidence type="ECO:0000313" key="2">
    <source>
        <dbReference type="EMBL" id="MFC3967934.1"/>
    </source>
</evidence>
<comment type="caution">
    <text evidence="2">The sequence shown here is derived from an EMBL/GenBank/DDBJ whole genome shotgun (WGS) entry which is preliminary data.</text>
</comment>
<sequence length="109" mass="12220">MQNLLFSLLLMLPLAGNIAAADDQSVPAVFVEGKGDEGFSVLLLKEYGEVRREIVQHLSCKDFSSYPDPLRKVKVFTCDEREFFFDKAANTYVFHELVDRTSVSSSIAP</sequence>
<keyword evidence="3" id="KW-1185">Reference proteome</keyword>
<keyword evidence="1" id="KW-0732">Signal</keyword>
<name>A0ABV8E6Z7_9HYPH</name>
<reference evidence="3" key="1">
    <citation type="journal article" date="2019" name="Int. J. Syst. Evol. Microbiol.">
        <title>The Global Catalogue of Microorganisms (GCM) 10K type strain sequencing project: providing services to taxonomists for standard genome sequencing and annotation.</title>
        <authorList>
            <consortium name="The Broad Institute Genomics Platform"/>
            <consortium name="The Broad Institute Genome Sequencing Center for Infectious Disease"/>
            <person name="Wu L."/>
            <person name="Ma J."/>
        </authorList>
    </citation>
    <scope>NUCLEOTIDE SEQUENCE [LARGE SCALE GENOMIC DNA]</scope>
    <source>
        <strain evidence="3">TBRC 5781</strain>
    </source>
</reference>
<organism evidence="2 3">
    <name type="scientific">Rhizobium lemnae</name>
    <dbReference type="NCBI Taxonomy" id="1214924"/>
    <lineage>
        <taxon>Bacteria</taxon>
        <taxon>Pseudomonadati</taxon>
        <taxon>Pseudomonadota</taxon>
        <taxon>Alphaproteobacteria</taxon>
        <taxon>Hyphomicrobiales</taxon>
        <taxon>Rhizobiaceae</taxon>
        <taxon>Rhizobium/Agrobacterium group</taxon>
        <taxon>Rhizobium</taxon>
    </lineage>
</organism>
<accession>A0ABV8E6Z7</accession>
<feature type="signal peptide" evidence="1">
    <location>
        <begin position="1"/>
        <end position="21"/>
    </location>
</feature>
<evidence type="ECO:0000256" key="1">
    <source>
        <dbReference type="SAM" id="SignalP"/>
    </source>
</evidence>
<proteinExistence type="predicted"/>
<dbReference type="Proteomes" id="UP001595697">
    <property type="component" value="Unassembled WGS sequence"/>
</dbReference>